<dbReference type="HOGENOM" id="CLU_014695_1_0_11"/>
<evidence type="ECO:0000256" key="1">
    <source>
        <dbReference type="ARBA" id="ARBA00011975"/>
    </source>
</evidence>
<evidence type="ECO:0000256" key="5">
    <source>
        <dbReference type="ARBA" id="ARBA00022747"/>
    </source>
</evidence>
<accession>C0ZXB4</accession>
<gene>
    <name evidence="7" type="ordered locus">RER_22910</name>
</gene>
<dbReference type="SUPFAM" id="SSF53335">
    <property type="entry name" value="S-adenosyl-L-methionine-dependent methyltransferases"/>
    <property type="match status" value="1"/>
</dbReference>
<dbReference type="InterPro" id="IPR050390">
    <property type="entry name" value="C5-Methyltransferase"/>
</dbReference>
<dbReference type="GO" id="GO:0044027">
    <property type="term" value="P:negative regulation of gene expression via chromosomal CpG island methylation"/>
    <property type="evidence" value="ECO:0007669"/>
    <property type="project" value="TreeGrafter"/>
</dbReference>
<dbReference type="EMBL" id="AP008957">
    <property type="protein sequence ID" value="BAH32999.1"/>
    <property type="molecule type" value="Genomic_DNA"/>
</dbReference>
<keyword evidence="4 6" id="KW-0949">S-adenosyl-L-methionine</keyword>
<dbReference type="KEGG" id="rer:RER_22910"/>
<dbReference type="RefSeq" id="WP_020907192.1">
    <property type="nucleotide sequence ID" value="NC_012490.1"/>
</dbReference>
<dbReference type="InterPro" id="IPR029063">
    <property type="entry name" value="SAM-dependent_MTases_sf"/>
</dbReference>
<evidence type="ECO:0000256" key="3">
    <source>
        <dbReference type="ARBA" id="ARBA00022679"/>
    </source>
</evidence>
<dbReference type="AlphaFoldDB" id="C0ZXB4"/>
<dbReference type="Proteomes" id="UP000002204">
    <property type="component" value="Chromosome"/>
</dbReference>
<evidence type="ECO:0000313" key="7">
    <source>
        <dbReference type="EMBL" id="BAH32999.1"/>
    </source>
</evidence>
<feature type="active site" evidence="6">
    <location>
        <position position="74"/>
    </location>
</feature>
<sequence>MITMTDLFCGAGGSSTGAVQVPGVSVRMAANHWDLAIETHNTNHPTTDHACADLSQVDPRLFPRTDLLWASPECTNHSQAKGKKRNLDSTPNLFGDVLPDAAADRSRATMWDVPRFAEHHKYKAIITENVVDAAKWIMFPAWLQAMDLLGYDHHIVYMNSMHAQAGGDPAPQSRDRMYVVFWLKGNRTPDLDKWTRPKAYCPSCDEVVTALQGWKKPTRWGRYRAQYVWRCPKVSCRNGIVEPGWLPAAAAIDWTLKGERIGDRSKPLAAKTIARIEAGLIKFAPEPFVQRAYTPRNNPAQMSTSVDAHMPTLTASTVPALLVPVEGRDGKEARSSTDPMRTMTTRNETAVAFLSVMRGRSKNHPVDQPISTVSAGGIHHAFIVPMRNNNTPKAMSEPLDTFAANGLHHAMITRHNSSRKGDGSEMSTAINDTLRTLTAVPTASLTTWEQPKVDDCMFRMLEPHEIAAGMAFTPGYTILGNKREQVRQAGNAVCPPNARDLVSAVVESLTVAP</sequence>
<keyword evidence="5" id="KW-0680">Restriction system</keyword>
<dbReference type="eggNOG" id="COG0270">
    <property type="taxonomic scope" value="Bacteria"/>
</dbReference>
<organism evidence="7 8">
    <name type="scientific">Rhodococcus erythropolis (strain PR4 / NBRC 100887)</name>
    <dbReference type="NCBI Taxonomy" id="234621"/>
    <lineage>
        <taxon>Bacteria</taxon>
        <taxon>Bacillati</taxon>
        <taxon>Actinomycetota</taxon>
        <taxon>Actinomycetes</taxon>
        <taxon>Mycobacteriales</taxon>
        <taxon>Nocardiaceae</taxon>
        <taxon>Rhodococcus</taxon>
        <taxon>Rhodococcus erythropolis group</taxon>
    </lineage>
</organism>
<evidence type="ECO:0000313" key="8">
    <source>
        <dbReference type="Proteomes" id="UP000002204"/>
    </source>
</evidence>
<dbReference type="Gene3D" id="3.40.50.150">
    <property type="entry name" value="Vaccinia Virus protein VP39"/>
    <property type="match status" value="1"/>
</dbReference>
<dbReference type="PANTHER" id="PTHR10629">
    <property type="entry name" value="CYTOSINE-SPECIFIC METHYLTRANSFERASE"/>
    <property type="match status" value="1"/>
</dbReference>
<evidence type="ECO:0000256" key="4">
    <source>
        <dbReference type="ARBA" id="ARBA00022691"/>
    </source>
</evidence>
<dbReference type="PATRIC" id="fig|234621.6.peg.2794"/>
<dbReference type="Gene3D" id="3.90.120.10">
    <property type="entry name" value="DNA Methylase, subunit A, domain 2"/>
    <property type="match status" value="1"/>
</dbReference>
<dbReference type="PANTHER" id="PTHR10629:SF52">
    <property type="entry name" value="DNA (CYTOSINE-5)-METHYLTRANSFERASE 1"/>
    <property type="match status" value="1"/>
</dbReference>
<reference evidence="7 8" key="2">
    <citation type="journal article" date="2006" name="Environ. Microbiol.">
        <title>Sequence analysis of three plasmids harboured in Rhodococcus erythropolis strain PR4.</title>
        <authorList>
            <person name="Sekine M."/>
            <person name="Tanikawa S."/>
            <person name="Omata S."/>
            <person name="Saito M."/>
            <person name="Fujisawa T."/>
            <person name="Tsukatani N."/>
            <person name="Tajima T."/>
            <person name="Sekigawa T."/>
            <person name="Kosugi H."/>
            <person name="Matsuo Y."/>
            <person name="Nishiko R."/>
            <person name="Imamura K."/>
            <person name="Ito M."/>
            <person name="Narita H."/>
            <person name="Tago S."/>
            <person name="Fujita N."/>
            <person name="Harayama S."/>
        </authorList>
    </citation>
    <scope>NUCLEOTIDE SEQUENCE [LARGE SCALE GENOMIC DNA]</scope>
    <source>
        <strain evidence="8">PR4 / NBRC 100887</strain>
    </source>
</reference>
<protein>
    <recommendedName>
        <fullName evidence="1">DNA (cytosine-5-)-methyltransferase</fullName>
        <ecNumber evidence="1">2.1.1.37</ecNumber>
    </recommendedName>
</protein>
<evidence type="ECO:0000256" key="2">
    <source>
        <dbReference type="ARBA" id="ARBA00022603"/>
    </source>
</evidence>
<dbReference type="GO" id="GO:0003677">
    <property type="term" value="F:DNA binding"/>
    <property type="evidence" value="ECO:0007669"/>
    <property type="project" value="TreeGrafter"/>
</dbReference>
<dbReference type="GO" id="GO:0032259">
    <property type="term" value="P:methylation"/>
    <property type="evidence" value="ECO:0007669"/>
    <property type="project" value="UniProtKB-KW"/>
</dbReference>
<evidence type="ECO:0000256" key="6">
    <source>
        <dbReference type="PROSITE-ProRule" id="PRU01016"/>
    </source>
</evidence>
<keyword evidence="3 6" id="KW-0808">Transferase</keyword>
<dbReference type="PROSITE" id="PS51679">
    <property type="entry name" value="SAM_MT_C5"/>
    <property type="match status" value="1"/>
</dbReference>
<dbReference type="Pfam" id="PF00145">
    <property type="entry name" value="DNA_methylase"/>
    <property type="match status" value="1"/>
</dbReference>
<dbReference type="GO" id="GO:0003886">
    <property type="term" value="F:DNA (cytosine-5-)-methyltransferase activity"/>
    <property type="evidence" value="ECO:0007669"/>
    <property type="project" value="UniProtKB-EC"/>
</dbReference>
<comment type="similarity">
    <text evidence="6">Belongs to the class I-like SAM-binding methyltransferase superfamily. C5-methyltransferase family.</text>
</comment>
<proteinExistence type="inferred from homology"/>
<dbReference type="REBASE" id="20609">
    <property type="entry name" value="M.RerPR4ORF22910P"/>
</dbReference>
<keyword evidence="2 6" id="KW-0489">Methyltransferase</keyword>
<reference evidence="8" key="1">
    <citation type="submission" date="2005-03" db="EMBL/GenBank/DDBJ databases">
        <title>Comparison of the complete genome sequences of Rhodococcus erythropolis PR4 and Rhodococcus opacus B4.</title>
        <authorList>
            <person name="Takarada H."/>
            <person name="Sekine M."/>
            <person name="Hosoyama A."/>
            <person name="Yamada R."/>
            <person name="Fujisawa T."/>
            <person name="Omata S."/>
            <person name="Shimizu A."/>
            <person name="Tsukatani N."/>
            <person name="Tanikawa S."/>
            <person name="Fujita N."/>
            <person name="Harayama S."/>
        </authorList>
    </citation>
    <scope>NUCLEOTIDE SEQUENCE [LARGE SCALE GENOMIC DNA]</scope>
    <source>
        <strain evidence="8">PR4 / NBRC 100887</strain>
    </source>
</reference>
<dbReference type="GO" id="GO:0009307">
    <property type="term" value="P:DNA restriction-modification system"/>
    <property type="evidence" value="ECO:0007669"/>
    <property type="project" value="UniProtKB-KW"/>
</dbReference>
<name>C0ZXB4_RHOE4</name>
<dbReference type="InterPro" id="IPR001525">
    <property type="entry name" value="C5_MeTfrase"/>
</dbReference>
<dbReference type="EC" id="2.1.1.37" evidence="1"/>